<evidence type="ECO:0000313" key="11">
    <source>
        <dbReference type="EMBL" id="CEQ39702.1"/>
    </source>
</evidence>
<dbReference type="OrthoDB" id="418791at2759"/>
<reference evidence="12" key="1">
    <citation type="submission" date="2015-02" db="EMBL/GenBank/DDBJ databases">
        <authorList>
            <person name="Gon?alves P."/>
        </authorList>
    </citation>
    <scope>NUCLEOTIDE SEQUENCE [LARGE SCALE GENOMIC DNA]</scope>
</reference>
<dbReference type="GO" id="GO:0046872">
    <property type="term" value="F:metal ion binding"/>
    <property type="evidence" value="ECO:0007669"/>
    <property type="project" value="UniProtKB-KW"/>
</dbReference>
<dbReference type="InterPro" id="IPR005668">
    <property type="entry name" value="IPM_Synthase"/>
</dbReference>
<dbReference type="NCBIfam" id="TIGR00970">
    <property type="entry name" value="leuA_yeast"/>
    <property type="match status" value="1"/>
</dbReference>
<dbReference type="InterPro" id="IPR054692">
    <property type="entry name" value="LeuA-like_post-cat"/>
</dbReference>
<evidence type="ECO:0000256" key="8">
    <source>
        <dbReference type="ARBA" id="ARBA00022723"/>
    </source>
</evidence>
<keyword evidence="12" id="KW-1185">Reference proteome</keyword>
<keyword evidence="7" id="KW-0808">Transferase</keyword>
<dbReference type="GO" id="GO:0003852">
    <property type="term" value="F:2-isopropylmalate synthase activity"/>
    <property type="evidence" value="ECO:0007669"/>
    <property type="project" value="UniProtKB-EC"/>
</dbReference>
<evidence type="ECO:0000256" key="1">
    <source>
        <dbReference type="ARBA" id="ARBA00000064"/>
    </source>
</evidence>
<dbReference type="NCBIfam" id="NF002991">
    <property type="entry name" value="PRK03739.1"/>
    <property type="match status" value="1"/>
</dbReference>
<evidence type="ECO:0000256" key="2">
    <source>
        <dbReference type="ARBA" id="ARBA00004689"/>
    </source>
</evidence>
<dbReference type="GO" id="GO:0005739">
    <property type="term" value="C:mitochondrion"/>
    <property type="evidence" value="ECO:0007669"/>
    <property type="project" value="TreeGrafter"/>
</dbReference>
<evidence type="ECO:0000256" key="7">
    <source>
        <dbReference type="ARBA" id="ARBA00022679"/>
    </source>
</evidence>
<dbReference type="InterPro" id="IPR000891">
    <property type="entry name" value="PYR_CT"/>
</dbReference>
<dbReference type="SUPFAM" id="SSF89000">
    <property type="entry name" value="post-HMGL domain-like"/>
    <property type="match status" value="1"/>
</dbReference>
<comment type="pathway">
    <text evidence="2">Amino-acid biosynthesis; L-leucine biosynthesis; L-leucine from 3-methyl-2-oxobutanoate: step 1/4.</text>
</comment>
<dbReference type="PANTHER" id="PTHR46911:SF1">
    <property type="entry name" value="2-ISOPROPYLMALATE SYNTHASE"/>
    <property type="match status" value="1"/>
</dbReference>
<dbReference type="PANTHER" id="PTHR46911">
    <property type="match status" value="1"/>
</dbReference>
<dbReference type="Gene3D" id="3.20.20.70">
    <property type="entry name" value="Aldolase class I"/>
    <property type="match status" value="1"/>
</dbReference>
<dbReference type="Pfam" id="PF00682">
    <property type="entry name" value="HMGL-like"/>
    <property type="match status" value="1"/>
</dbReference>
<feature type="domain" description="Pyruvate carboxyltransferase" evidence="10">
    <location>
        <begin position="70"/>
        <end position="352"/>
    </location>
</feature>
<dbReference type="InterPro" id="IPR039371">
    <property type="entry name" value="LeuA_N_DRE-TIM"/>
</dbReference>
<dbReference type="EMBL" id="CENE01000004">
    <property type="protein sequence ID" value="CEQ39702.1"/>
    <property type="molecule type" value="Genomic_DNA"/>
</dbReference>
<gene>
    <name evidence="11" type="primary">SPOSA6832_01263</name>
</gene>
<dbReference type="InterPro" id="IPR013709">
    <property type="entry name" value="2-isopropylmalate_synth_dimer"/>
</dbReference>
<evidence type="ECO:0000259" key="10">
    <source>
        <dbReference type="PROSITE" id="PS50991"/>
    </source>
</evidence>
<dbReference type="InterPro" id="IPR002034">
    <property type="entry name" value="AIPM/Hcit_synth_CS"/>
</dbReference>
<dbReference type="Gene3D" id="3.30.160.270">
    <property type="match status" value="1"/>
</dbReference>
<dbReference type="SUPFAM" id="SSF110921">
    <property type="entry name" value="2-isopropylmalate synthase LeuA, allosteric (dimerisation) domain"/>
    <property type="match status" value="1"/>
</dbReference>
<dbReference type="PROSITE" id="PS00815">
    <property type="entry name" value="AIPM_HOMOCIT_SYNTH_1"/>
    <property type="match status" value="1"/>
</dbReference>
<keyword evidence="5" id="KW-0432">Leucine biosynthesis</keyword>
<dbReference type="Pfam" id="PF08502">
    <property type="entry name" value="LeuA_dimer"/>
    <property type="match status" value="1"/>
</dbReference>
<keyword evidence="8" id="KW-0479">Metal-binding</keyword>
<dbReference type="CDD" id="cd07942">
    <property type="entry name" value="DRE_TIM_LeuA"/>
    <property type="match status" value="1"/>
</dbReference>
<dbReference type="SUPFAM" id="SSF51569">
    <property type="entry name" value="Aldolase"/>
    <property type="match status" value="1"/>
</dbReference>
<dbReference type="EC" id="2.3.3.13" evidence="4"/>
<evidence type="ECO:0000256" key="6">
    <source>
        <dbReference type="ARBA" id="ARBA00022605"/>
    </source>
</evidence>
<organism evidence="11 12">
    <name type="scientific">Sporidiobolus salmonicolor</name>
    <name type="common">Yeast-like fungus</name>
    <name type="synonym">Sporobolomyces salmonicolor</name>
    <dbReference type="NCBI Taxonomy" id="5005"/>
    <lineage>
        <taxon>Eukaryota</taxon>
        <taxon>Fungi</taxon>
        <taxon>Dikarya</taxon>
        <taxon>Basidiomycota</taxon>
        <taxon>Pucciniomycotina</taxon>
        <taxon>Microbotryomycetes</taxon>
        <taxon>Sporidiobolales</taxon>
        <taxon>Sporidiobolaceae</taxon>
        <taxon>Sporobolomyces</taxon>
    </lineage>
</organism>
<dbReference type="PROSITE" id="PS50991">
    <property type="entry name" value="PYR_CT"/>
    <property type="match status" value="1"/>
</dbReference>
<evidence type="ECO:0000256" key="3">
    <source>
        <dbReference type="ARBA" id="ARBA00009767"/>
    </source>
</evidence>
<sequence length="625" mass="68879">MSEAGSRGYPGFSNASSLGLRSAAALNSLTTQSKALLHRDPDRLFAFPRPFKSVNLPDRTWPDKRITKAPRWASSDLRDGNQALVNPMTIEQKTKFFNLLVKCGFKEIEAGFPSASETEFAFIRGLIEKDEFPDDVWLQVLSPAREELIRRTMEGVRDAKNVIFHMYNAAAPVFREQVFGNTQAQTIDLAVKHVKLVRQLVDEAIARGDRTQWQLEYSPEAFSQTEPEFAVELCNAVQAAWFEGKDLSKERPIIFNLPATVEVATPNNYADQIEYFCRHINNREHVVVSLHTHNDRGTGVAASELGLMAGADRVEGCLFGNGERTGNVDLVTMALNMYTQGVNPELDFSNLEECVEVVTSCNDIPVHPRAPYAGELVFTAFSGSHQDAIKKGFSFRKKNPERAWEIPYLPLDPADCALTYEAVIRVNSQSGKGGVAYIVQQHLQLDLPKKMQPAFYQYIQSISERTSKEITGDDIVKAFRAAYYVGEGHAGRFTLVDYSFSAAETDAKKVFKGTIRDAGAEVQISGEGNGPVSSLLDALKKALGTADLEVKEYSEHSLGHGSDVKAASYVQLVDKQSGRAVWGVGVDEDVTAASLKAVLSAASNASVDPERRLHEVEDFVVGGRV</sequence>
<comment type="similarity">
    <text evidence="3">Belongs to the alpha-IPM synthase/homocitrate synthase family. LeuA type 2 subfamily.</text>
</comment>
<protein>
    <recommendedName>
        <fullName evidence="4">2-isopropylmalate synthase</fullName>
        <ecNumber evidence="4">2.3.3.13</ecNumber>
    </recommendedName>
</protein>
<dbReference type="PROSITE" id="PS00816">
    <property type="entry name" value="AIPM_HOMOCIT_SYNTH_2"/>
    <property type="match status" value="1"/>
</dbReference>
<evidence type="ECO:0000256" key="5">
    <source>
        <dbReference type="ARBA" id="ARBA00022430"/>
    </source>
</evidence>
<evidence type="ECO:0000256" key="9">
    <source>
        <dbReference type="ARBA" id="ARBA00023304"/>
    </source>
</evidence>
<dbReference type="HAMAP" id="MF_00572">
    <property type="entry name" value="LeuA_type2"/>
    <property type="match status" value="1"/>
</dbReference>
<dbReference type="InterPro" id="IPR013785">
    <property type="entry name" value="Aldolase_TIM"/>
</dbReference>
<comment type="catalytic activity">
    <reaction evidence="1">
        <text>3-methyl-2-oxobutanoate + acetyl-CoA + H2O = (2S)-2-isopropylmalate + CoA + H(+)</text>
        <dbReference type="Rhea" id="RHEA:21524"/>
        <dbReference type="ChEBI" id="CHEBI:1178"/>
        <dbReference type="ChEBI" id="CHEBI:11851"/>
        <dbReference type="ChEBI" id="CHEBI:15377"/>
        <dbReference type="ChEBI" id="CHEBI:15378"/>
        <dbReference type="ChEBI" id="CHEBI:57287"/>
        <dbReference type="ChEBI" id="CHEBI:57288"/>
        <dbReference type="EC" id="2.3.3.13"/>
    </reaction>
</comment>
<proteinExistence type="inferred from homology"/>
<dbReference type="Pfam" id="PF22615">
    <property type="entry name" value="IPMS_D2"/>
    <property type="match status" value="1"/>
</dbReference>
<dbReference type="InterPro" id="IPR036230">
    <property type="entry name" value="LeuA_allosteric_dom_sf"/>
</dbReference>
<accession>A0A0D6EI67</accession>
<dbReference type="AlphaFoldDB" id="A0A0D6EI67"/>
<keyword evidence="6" id="KW-0028">Amino-acid biosynthesis</keyword>
<evidence type="ECO:0000256" key="4">
    <source>
        <dbReference type="ARBA" id="ARBA00012973"/>
    </source>
</evidence>
<dbReference type="SMART" id="SM00917">
    <property type="entry name" value="LeuA_dimer"/>
    <property type="match status" value="1"/>
</dbReference>
<dbReference type="Proteomes" id="UP000243876">
    <property type="component" value="Unassembled WGS sequence"/>
</dbReference>
<evidence type="ECO:0000313" key="12">
    <source>
        <dbReference type="Proteomes" id="UP000243876"/>
    </source>
</evidence>
<keyword evidence="9" id="KW-0100">Branched-chain amino acid biosynthesis</keyword>
<dbReference type="GO" id="GO:0009098">
    <property type="term" value="P:L-leucine biosynthetic process"/>
    <property type="evidence" value="ECO:0007669"/>
    <property type="project" value="UniProtKB-KW"/>
</dbReference>
<name>A0A0D6EI67_SPOSA</name>